<accession>A0ABX2F4J5</accession>
<keyword evidence="2" id="KW-0645">Protease</keyword>
<reference evidence="2 3" key="1">
    <citation type="submission" date="2020-01" db="EMBL/GenBank/DDBJ databases">
        <title>Kibdelosporangium persica a novel Actinomycetes from a hot desert in Iran.</title>
        <authorList>
            <person name="Safaei N."/>
            <person name="Zaburannyi N."/>
            <person name="Mueller R."/>
            <person name="Wink J."/>
        </authorList>
    </citation>
    <scope>NUCLEOTIDE SEQUENCE [LARGE SCALE GENOMIC DNA]</scope>
    <source>
        <strain evidence="2 3">4NS15</strain>
    </source>
</reference>
<dbReference type="SUPFAM" id="SSF56601">
    <property type="entry name" value="beta-lactamase/transpeptidase-like"/>
    <property type="match status" value="1"/>
</dbReference>
<evidence type="ECO:0000313" key="2">
    <source>
        <dbReference type="EMBL" id="NRN65837.1"/>
    </source>
</evidence>
<dbReference type="PANTHER" id="PTHR43283:SF3">
    <property type="entry name" value="BETA-LACTAMASE FAMILY PROTEIN (AFU_ORTHOLOGUE AFUA_5G07500)"/>
    <property type="match status" value="1"/>
</dbReference>
<dbReference type="InterPro" id="IPR012338">
    <property type="entry name" value="Beta-lactam/transpept-like"/>
</dbReference>
<feature type="domain" description="Beta-lactamase-related" evidence="1">
    <location>
        <begin position="15"/>
        <end position="312"/>
    </location>
</feature>
<dbReference type="RefSeq" id="WP_173130728.1">
    <property type="nucleotide sequence ID" value="NZ_CBCSGW010000016.1"/>
</dbReference>
<protein>
    <submittedName>
        <fullName evidence="2">D-alanyl-D-alanine carboxypeptidase</fullName>
    </submittedName>
</protein>
<name>A0ABX2F4J5_9PSEU</name>
<dbReference type="PANTHER" id="PTHR43283">
    <property type="entry name" value="BETA-LACTAMASE-RELATED"/>
    <property type="match status" value="1"/>
</dbReference>
<gene>
    <name evidence="2" type="ORF">GC106_30520</name>
</gene>
<dbReference type="Gene3D" id="3.40.710.10">
    <property type="entry name" value="DD-peptidase/beta-lactamase superfamily"/>
    <property type="match status" value="1"/>
</dbReference>
<keyword evidence="2" id="KW-0378">Hydrolase</keyword>
<evidence type="ECO:0000259" key="1">
    <source>
        <dbReference type="Pfam" id="PF00144"/>
    </source>
</evidence>
<dbReference type="InterPro" id="IPR001466">
    <property type="entry name" value="Beta-lactam-related"/>
</dbReference>
<proteinExistence type="predicted"/>
<dbReference type="Proteomes" id="UP000763557">
    <property type="component" value="Unassembled WGS sequence"/>
</dbReference>
<dbReference type="GO" id="GO:0004180">
    <property type="term" value="F:carboxypeptidase activity"/>
    <property type="evidence" value="ECO:0007669"/>
    <property type="project" value="UniProtKB-KW"/>
</dbReference>
<keyword evidence="3" id="KW-1185">Reference proteome</keyword>
<comment type="caution">
    <text evidence="2">The sequence shown here is derived from an EMBL/GenBank/DDBJ whole genome shotgun (WGS) entry which is preliminary data.</text>
</comment>
<evidence type="ECO:0000313" key="3">
    <source>
        <dbReference type="Proteomes" id="UP000763557"/>
    </source>
</evidence>
<dbReference type="InterPro" id="IPR050789">
    <property type="entry name" value="Diverse_Enzym_Activities"/>
</dbReference>
<dbReference type="Pfam" id="PF00144">
    <property type="entry name" value="Beta-lactamase"/>
    <property type="match status" value="1"/>
</dbReference>
<organism evidence="2 3">
    <name type="scientific">Kibdelosporangium persicum</name>
    <dbReference type="NCBI Taxonomy" id="2698649"/>
    <lineage>
        <taxon>Bacteria</taxon>
        <taxon>Bacillati</taxon>
        <taxon>Actinomycetota</taxon>
        <taxon>Actinomycetes</taxon>
        <taxon>Pseudonocardiales</taxon>
        <taxon>Pseudonocardiaceae</taxon>
        <taxon>Kibdelosporangium</taxon>
    </lineage>
</organism>
<sequence length="432" mass="45854">MDLDQLGTSLGTLAKACRVPGAQLALLHRGDIRVFESGEEEYAGGRAMTRDSQVPVGSITKLFTATLVMALVSDGDIDLDEPLGHYLPDLRRLSPELAGALTPRHLLSHTGGLASEATHTVRAGRHLGDLHTVRPPGSDFSYSNLGYCLLGEVVEAITGMPWHEAATAILLKPLRIEPCFVGRPGLAPTVSGHSVHHRCRPVGQALEPVEAPAGALAASAADLVTLSRMHLRPEHGGSTDHLVSPDDLAQMRTPVAGADPFGLADGWGLGFAVFGDGWIGHDGMADGTACYLRISPATGTVVALTTNANTGTGLWHELVAELRTAGIAVGDCRDREMPGRRVPPPRDCLGTYFNGLIEYSVTVRDGDLLLTVDGDPAAKLVPHDGLVFSMIDLATGERARPGRFLCDSRGRIDRVQVGGRVASRRRRVQEVA</sequence>
<keyword evidence="2" id="KW-0121">Carboxypeptidase</keyword>
<dbReference type="EMBL" id="JAAATY010000008">
    <property type="protein sequence ID" value="NRN65837.1"/>
    <property type="molecule type" value="Genomic_DNA"/>
</dbReference>